<feature type="region of interest" description="Disordered" evidence="1">
    <location>
        <begin position="1"/>
        <end position="26"/>
    </location>
</feature>
<dbReference type="Proteomes" id="UP001190700">
    <property type="component" value="Unassembled WGS sequence"/>
</dbReference>
<feature type="region of interest" description="Disordered" evidence="1">
    <location>
        <begin position="66"/>
        <end position="85"/>
    </location>
</feature>
<protein>
    <submittedName>
        <fullName evidence="2">Uncharacterized protein</fullName>
    </submittedName>
</protein>
<proteinExistence type="predicted"/>
<organism evidence="2 3">
    <name type="scientific">Cymbomonas tetramitiformis</name>
    <dbReference type="NCBI Taxonomy" id="36881"/>
    <lineage>
        <taxon>Eukaryota</taxon>
        <taxon>Viridiplantae</taxon>
        <taxon>Chlorophyta</taxon>
        <taxon>Pyramimonadophyceae</taxon>
        <taxon>Pyramimonadales</taxon>
        <taxon>Pyramimonadaceae</taxon>
        <taxon>Cymbomonas</taxon>
    </lineage>
</organism>
<accession>A0AAE0C6V0</accession>
<evidence type="ECO:0000313" key="3">
    <source>
        <dbReference type="Proteomes" id="UP001190700"/>
    </source>
</evidence>
<dbReference type="AlphaFoldDB" id="A0AAE0C6V0"/>
<keyword evidence="3" id="KW-1185">Reference proteome</keyword>
<evidence type="ECO:0000256" key="1">
    <source>
        <dbReference type="SAM" id="MobiDB-lite"/>
    </source>
</evidence>
<reference evidence="2 3" key="1">
    <citation type="journal article" date="2015" name="Genome Biol. Evol.">
        <title>Comparative Genomics of a Bacterivorous Green Alga Reveals Evolutionary Causalities and Consequences of Phago-Mixotrophic Mode of Nutrition.</title>
        <authorList>
            <person name="Burns J.A."/>
            <person name="Paasch A."/>
            <person name="Narechania A."/>
            <person name="Kim E."/>
        </authorList>
    </citation>
    <scope>NUCLEOTIDE SEQUENCE [LARGE SCALE GENOMIC DNA]</scope>
    <source>
        <strain evidence="2 3">PLY_AMNH</strain>
    </source>
</reference>
<name>A0AAE0C6V0_9CHLO</name>
<evidence type="ECO:0000313" key="2">
    <source>
        <dbReference type="EMBL" id="KAK3248505.1"/>
    </source>
</evidence>
<sequence>MYGTASPRGYRSSPVGTPYERTAETPSTKFLRAGGSDMVRDLPSPGSRRLLESLVALDEDTMFANPRLSRPASTRRQYHGDLPSPGASYFSTNALQTFQSPSRNFGETALVNRQVANSYAHLVDKELAHTHADLVDRVLRGY</sequence>
<gene>
    <name evidence="2" type="ORF">CYMTET_42032</name>
</gene>
<comment type="caution">
    <text evidence="2">The sequence shown here is derived from an EMBL/GenBank/DDBJ whole genome shotgun (WGS) entry which is preliminary data.</text>
</comment>
<dbReference type="EMBL" id="LGRX02028014">
    <property type="protein sequence ID" value="KAK3248505.1"/>
    <property type="molecule type" value="Genomic_DNA"/>
</dbReference>